<comment type="similarity">
    <text evidence="7">Belongs to the TRAP transporter large permease family.</text>
</comment>
<name>A0ABY2XME6_9GAMM</name>
<dbReference type="PANTHER" id="PTHR33362">
    <property type="entry name" value="SIALIC ACID TRAP TRANSPORTER PERMEASE PROTEIN SIAT-RELATED"/>
    <property type="match status" value="1"/>
</dbReference>
<evidence type="ECO:0000313" key="10">
    <source>
        <dbReference type="Proteomes" id="UP000739180"/>
    </source>
</evidence>
<keyword evidence="5 7" id="KW-1133">Transmembrane helix</keyword>
<evidence type="ECO:0000256" key="4">
    <source>
        <dbReference type="ARBA" id="ARBA00022692"/>
    </source>
</evidence>
<keyword evidence="2" id="KW-1003">Cell membrane</keyword>
<keyword evidence="7" id="KW-0813">Transport</keyword>
<comment type="caution">
    <text evidence="9">The sequence shown here is derived from an EMBL/GenBank/DDBJ whole genome shotgun (WGS) entry which is preliminary data.</text>
</comment>
<protein>
    <recommendedName>
        <fullName evidence="7">TRAP transporter large permease protein</fullName>
    </recommendedName>
</protein>
<evidence type="ECO:0000256" key="6">
    <source>
        <dbReference type="ARBA" id="ARBA00023136"/>
    </source>
</evidence>
<organism evidence="9 10">
    <name type="scientific">Alloalcanivorax gelatiniphagus</name>
    <dbReference type="NCBI Taxonomy" id="1194167"/>
    <lineage>
        <taxon>Bacteria</taxon>
        <taxon>Pseudomonadati</taxon>
        <taxon>Pseudomonadota</taxon>
        <taxon>Gammaproteobacteria</taxon>
        <taxon>Oceanospirillales</taxon>
        <taxon>Alcanivoracaceae</taxon>
        <taxon>Alloalcanivorax</taxon>
    </lineage>
</organism>
<accession>A0ABY2XME6</accession>
<feature type="transmembrane region" description="Helical" evidence="7">
    <location>
        <begin position="358"/>
        <end position="381"/>
    </location>
</feature>
<feature type="transmembrane region" description="Helical" evidence="7">
    <location>
        <begin position="49"/>
        <end position="71"/>
    </location>
</feature>
<dbReference type="Proteomes" id="UP000739180">
    <property type="component" value="Unassembled WGS sequence"/>
</dbReference>
<evidence type="ECO:0000256" key="2">
    <source>
        <dbReference type="ARBA" id="ARBA00022475"/>
    </source>
</evidence>
<gene>
    <name evidence="9" type="ORF">FGS76_10485</name>
</gene>
<feature type="transmembrane region" description="Helical" evidence="7">
    <location>
        <begin position="241"/>
        <end position="261"/>
    </location>
</feature>
<comment type="function">
    <text evidence="7">Part of the tripartite ATP-independent periplasmic (TRAP) transport system.</text>
</comment>
<dbReference type="RefSeq" id="WP_138772589.1">
    <property type="nucleotide sequence ID" value="NZ_JBHSSX010000068.1"/>
</dbReference>
<feature type="transmembrane region" description="Helical" evidence="7">
    <location>
        <begin position="334"/>
        <end position="352"/>
    </location>
</feature>
<keyword evidence="6 7" id="KW-0472">Membrane</keyword>
<evidence type="ECO:0000259" key="8">
    <source>
        <dbReference type="Pfam" id="PF06808"/>
    </source>
</evidence>
<keyword evidence="4 7" id="KW-0812">Transmembrane</keyword>
<dbReference type="NCBIfam" id="TIGR00786">
    <property type="entry name" value="dctM"/>
    <property type="match status" value="1"/>
</dbReference>
<feature type="transmembrane region" description="Helical" evidence="7">
    <location>
        <begin position="302"/>
        <end position="327"/>
    </location>
</feature>
<dbReference type="Pfam" id="PF06808">
    <property type="entry name" value="DctM"/>
    <property type="match status" value="1"/>
</dbReference>
<evidence type="ECO:0000256" key="5">
    <source>
        <dbReference type="ARBA" id="ARBA00022989"/>
    </source>
</evidence>
<proteinExistence type="inferred from homology"/>
<dbReference type="PANTHER" id="PTHR33362:SF5">
    <property type="entry name" value="C4-DICARBOXYLATE TRAP TRANSPORTER LARGE PERMEASE PROTEIN DCTM"/>
    <property type="match status" value="1"/>
</dbReference>
<evidence type="ECO:0000256" key="1">
    <source>
        <dbReference type="ARBA" id="ARBA00004429"/>
    </source>
</evidence>
<evidence type="ECO:0000256" key="7">
    <source>
        <dbReference type="RuleBase" id="RU369079"/>
    </source>
</evidence>
<reference evidence="9 10" key="1">
    <citation type="submission" date="2019-05" db="EMBL/GenBank/DDBJ databases">
        <title>Genome of Alcanivorax gelatiniphagus, an oil degrading marine bacteria.</title>
        <authorList>
            <person name="Kwon K.K."/>
        </authorList>
    </citation>
    <scope>NUCLEOTIDE SEQUENCE [LARGE SCALE GENOMIC DNA]</scope>
    <source>
        <strain evidence="9 10">MEBiC 08158</strain>
    </source>
</reference>
<dbReference type="EMBL" id="VCQT01000033">
    <property type="protein sequence ID" value="TMW12514.1"/>
    <property type="molecule type" value="Genomic_DNA"/>
</dbReference>
<feature type="transmembrane region" description="Helical" evidence="7">
    <location>
        <begin position="136"/>
        <end position="162"/>
    </location>
</feature>
<dbReference type="PIRSF" id="PIRSF006066">
    <property type="entry name" value="HI0050"/>
    <property type="match status" value="1"/>
</dbReference>
<feature type="transmembrane region" description="Helical" evidence="7">
    <location>
        <begin position="168"/>
        <end position="192"/>
    </location>
</feature>
<comment type="subunit">
    <text evidence="7">The complex comprises the extracytoplasmic solute receptor protein and the two transmembrane proteins.</text>
</comment>
<feature type="domain" description="TRAP C4-dicarboxylate transport system permease DctM subunit" evidence="8">
    <location>
        <begin position="8"/>
        <end position="416"/>
    </location>
</feature>
<feature type="transmembrane region" description="Helical" evidence="7">
    <location>
        <begin position="213"/>
        <end position="235"/>
    </location>
</feature>
<dbReference type="InterPro" id="IPR004681">
    <property type="entry name" value="TRAP_DctM"/>
</dbReference>
<evidence type="ECO:0000313" key="9">
    <source>
        <dbReference type="EMBL" id="TMW12514.1"/>
    </source>
</evidence>
<evidence type="ECO:0000256" key="3">
    <source>
        <dbReference type="ARBA" id="ARBA00022519"/>
    </source>
</evidence>
<comment type="caution">
    <text evidence="7">Lacks conserved residue(s) required for the propagation of feature annotation.</text>
</comment>
<feature type="transmembrane region" description="Helical" evidence="7">
    <location>
        <begin position="273"/>
        <end position="296"/>
    </location>
</feature>
<keyword evidence="3 7" id="KW-0997">Cell inner membrane</keyword>
<sequence length="427" mass="44231">MKPFFLTVVAVALFVAGAEIFLVLGVSGLLGKHLFLENLPDIVMVQKMIGGINQSTLLAIPLFVFAAELMARGSIAARLTGMVEAFIGHRRGGLGHTTTGACFAFGAVSGSAPATVAGLGKILFPRLIATGASRSFAVGLIVATAEISLLVPPSITLIIYGWLTGTSIIDLFAAGLAVGTLLAAAFTVYVHIKSRKETAPLGEKASREARCKAVQAALLPIGMPIIILGGIYSGLFTTTEAAAVAALYALLVETLITRALSWKGVAQVAESSALITTTLFIILAVGSFASYLVTVAGVPASIGAFIAGADISALQFLLIVNVVFLIAGMFMDPVSMQIVLVPVLAPVAMALGVDPVQFGIIVVLNVAIGTITPPFGLDLFVASSALRVPVTEIIAGVWPFLLVNLVVLMLVTLFPSVSTFLPHLLHD</sequence>
<feature type="transmembrane region" description="Helical" evidence="7">
    <location>
        <begin position="393"/>
        <end position="414"/>
    </location>
</feature>
<comment type="subcellular location">
    <subcellularLocation>
        <location evidence="1 7">Cell inner membrane</location>
        <topology evidence="1 7">Multi-pass membrane protein</topology>
    </subcellularLocation>
</comment>
<dbReference type="InterPro" id="IPR010656">
    <property type="entry name" value="DctM"/>
</dbReference>
<keyword evidence="10" id="KW-1185">Reference proteome</keyword>